<dbReference type="EMBL" id="JAKNSF020000017">
    <property type="protein sequence ID" value="KAK7733760.1"/>
    <property type="molecule type" value="Genomic_DNA"/>
</dbReference>
<dbReference type="Proteomes" id="UP001430848">
    <property type="component" value="Unassembled WGS sequence"/>
</dbReference>
<dbReference type="EC" id="3.1.1.-" evidence="3"/>
<dbReference type="SUPFAM" id="SSF53474">
    <property type="entry name" value="alpha/beta-Hydrolases"/>
    <property type="match status" value="1"/>
</dbReference>
<evidence type="ECO:0000256" key="1">
    <source>
        <dbReference type="ARBA" id="ARBA00005964"/>
    </source>
</evidence>
<dbReference type="InterPro" id="IPR019826">
    <property type="entry name" value="Carboxylesterase_B_AS"/>
</dbReference>
<accession>A0ABR1PDC3</accession>
<dbReference type="InterPro" id="IPR050309">
    <property type="entry name" value="Type-B_Carboxylest/Lipase"/>
</dbReference>
<feature type="chain" id="PRO_5044982749" description="Carboxylic ester hydrolase" evidence="3">
    <location>
        <begin position="21"/>
        <end position="541"/>
    </location>
</feature>
<proteinExistence type="inferred from homology"/>
<dbReference type="PROSITE" id="PS00122">
    <property type="entry name" value="CARBOXYLESTERASE_B_1"/>
    <property type="match status" value="1"/>
</dbReference>
<dbReference type="Pfam" id="PF00135">
    <property type="entry name" value="COesterase"/>
    <property type="match status" value="1"/>
</dbReference>
<feature type="domain" description="Carboxylesterase type B" evidence="5">
    <location>
        <begin position="23"/>
        <end position="511"/>
    </location>
</feature>
<evidence type="ECO:0000313" key="7">
    <source>
        <dbReference type="Proteomes" id="UP001430848"/>
    </source>
</evidence>
<keyword evidence="2 3" id="KW-0378">Hydrolase</keyword>
<reference evidence="6 7" key="1">
    <citation type="submission" date="2024-02" db="EMBL/GenBank/DDBJ databases">
        <title>De novo assembly and annotation of 12 fungi associated with fruit tree decline syndrome in Ontario, Canada.</title>
        <authorList>
            <person name="Sulman M."/>
            <person name="Ellouze W."/>
            <person name="Ilyukhin E."/>
        </authorList>
    </citation>
    <scope>NUCLEOTIDE SEQUENCE [LARGE SCALE GENOMIC DNA]</scope>
    <source>
        <strain evidence="6 7">M169</strain>
    </source>
</reference>
<protein>
    <recommendedName>
        <fullName evidence="3">Carboxylic ester hydrolase</fullName>
        <ecNumber evidence="3">3.1.1.-</ecNumber>
    </recommendedName>
</protein>
<evidence type="ECO:0000313" key="6">
    <source>
        <dbReference type="EMBL" id="KAK7733760.1"/>
    </source>
</evidence>
<dbReference type="InterPro" id="IPR029058">
    <property type="entry name" value="AB_hydrolase_fold"/>
</dbReference>
<keyword evidence="7" id="KW-1185">Reference proteome</keyword>
<evidence type="ECO:0000256" key="4">
    <source>
        <dbReference type="SAM" id="MobiDB-lite"/>
    </source>
</evidence>
<keyword evidence="3" id="KW-0732">Signal</keyword>
<dbReference type="InterPro" id="IPR019819">
    <property type="entry name" value="Carboxylesterase_B_CS"/>
</dbReference>
<feature type="region of interest" description="Disordered" evidence="4">
    <location>
        <begin position="341"/>
        <end position="361"/>
    </location>
</feature>
<name>A0ABR1PDC3_DIAER</name>
<evidence type="ECO:0000256" key="2">
    <source>
        <dbReference type="ARBA" id="ARBA00022801"/>
    </source>
</evidence>
<evidence type="ECO:0000259" key="5">
    <source>
        <dbReference type="Pfam" id="PF00135"/>
    </source>
</evidence>
<dbReference type="Gene3D" id="3.40.50.1820">
    <property type="entry name" value="alpha/beta hydrolase"/>
    <property type="match status" value="1"/>
</dbReference>
<organism evidence="6 7">
    <name type="scientific">Diaporthe eres</name>
    <name type="common">Phomopsis oblonga</name>
    <dbReference type="NCBI Taxonomy" id="83184"/>
    <lineage>
        <taxon>Eukaryota</taxon>
        <taxon>Fungi</taxon>
        <taxon>Dikarya</taxon>
        <taxon>Ascomycota</taxon>
        <taxon>Pezizomycotina</taxon>
        <taxon>Sordariomycetes</taxon>
        <taxon>Sordariomycetidae</taxon>
        <taxon>Diaporthales</taxon>
        <taxon>Diaporthaceae</taxon>
        <taxon>Diaporthe</taxon>
        <taxon>Diaporthe eres species complex</taxon>
    </lineage>
</organism>
<dbReference type="InterPro" id="IPR002018">
    <property type="entry name" value="CarbesteraseB"/>
</dbReference>
<comment type="similarity">
    <text evidence="1 3">Belongs to the type-B carboxylesterase/lipase family.</text>
</comment>
<dbReference type="PANTHER" id="PTHR11559">
    <property type="entry name" value="CARBOXYLESTERASE"/>
    <property type="match status" value="1"/>
</dbReference>
<gene>
    <name evidence="6" type="ORF">SLS63_004545</name>
</gene>
<dbReference type="PROSITE" id="PS00941">
    <property type="entry name" value="CARBOXYLESTERASE_B_2"/>
    <property type="match status" value="1"/>
</dbReference>
<feature type="signal peptide" evidence="3">
    <location>
        <begin position="1"/>
        <end position="20"/>
    </location>
</feature>
<sequence>MSRLIALSFLSGIYFHGASAEQNPIVSLQNGPVRGTTSNYTDGVNVFKGIRFADPATGEYRWAHPPHPTPWNETYDAFEFGNECAQLGQDGTVSGSEDCLFLNIWTPENFNNESNYPVYLWSYGGRFSGGAGSQETYDGSGLAAKGIVVVTYNYRLGVLGGLAHPELSAEAEGNSTGNWFLQDQIACLHWTNENIQLFGGNPGQITVGGQSAGSAIALDLVYSPLAAGLFQGAIAESGARAPHDPLTGSLATSHRNKSEAEAQGVDFLATLNVSSIEEARQLPLETLLAASPQSDTIFVGTPFENNSAYMEPPVFRPVIDGFVLLDTYAATLANHSQNDVPILTGNNRDESGASPDPRTMDIDEYNSTNKAIFEPIGLEDAYFELFPAQTASEAGTQTNNFYRNQSLFSSWGWANAWAAGGGNSSVYTYFWTHAPPGQSAGAYHGSELNYAFNNIPWAPTLMGQTLNWTAEDSAIQDTISQYWYNFIATGNPNGQNLTAWAPSSNQSATTMVLGDGYGSISVASDDVLEFMTEYFAQETAY</sequence>
<comment type="caution">
    <text evidence="6">The sequence shown here is derived from an EMBL/GenBank/DDBJ whole genome shotgun (WGS) entry which is preliminary data.</text>
</comment>
<evidence type="ECO:0000256" key="3">
    <source>
        <dbReference type="RuleBase" id="RU361235"/>
    </source>
</evidence>